<dbReference type="AlphaFoldDB" id="A0A251UIV2"/>
<keyword evidence="5" id="KW-1185">Reference proteome</keyword>
<dbReference type="PANTHER" id="PTHR13299:SF0">
    <property type="entry name" value="PEROXISOMAL MEMBRANE PROTEIN PEX16"/>
    <property type="match status" value="1"/>
</dbReference>
<evidence type="ECO:0000256" key="2">
    <source>
        <dbReference type="RuleBase" id="RU365003"/>
    </source>
</evidence>
<organism evidence="4 5">
    <name type="scientific">Helianthus annuus</name>
    <name type="common">Common sunflower</name>
    <dbReference type="NCBI Taxonomy" id="4232"/>
    <lineage>
        <taxon>Eukaryota</taxon>
        <taxon>Viridiplantae</taxon>
        <taxon>Streptophyta</taxon>
        <taxon>Embryophyta</taxon>
        <taxon>Tracheophyta</taxon>
        <taxon>Spermatophyta</taxon>
        <taxon>Magnoliopsida</taxon>
        <taxon>eudicotyledons</taxon>
        <taxon>Gunneridae</taxon>
        <taxon>Pentapetalae</taxon>
        <taxon>asterids</taxon>
        <taxon>campanulids</taxon>
        <taxon>Asterales</taxon>
        <taxon>Asteraceae</taxon>
        <taxon>Asteroideae</taxon>
        <taxon>Heliantheae alliance</taxon>
        <taxon>Heliantheae</taxon>
        <taxon>Helianthus</taxon>
    </lineage>
</organism>
<reference evidence="4" key="2">
    <citation type="submission" date="2017-02" db="EMBL/GenBank/DDBJ databases">
        <title>Sunflower complete genome.</title>
        <authorList>
            <person name="Langlade N."/>
            <person name="Munos S."/>
        </authorList>
    </citation>
    <scope>NUCLEOTIDE SEQUENCE [LARGE SCALE GENOMIC DNA]</scope>
    <source>
        <tissue evidence="4">Leaves</tissue>
    </source>
</reference>
<keyword evidence="2" id="KW-0962">Peroxisome biogenesis</keyword>
<evidence type="ECO:0000313" key="5">
    <source>
        <dbReference type="Proteomes" id="UP000215914"/>
    </source>
</evidence>
<accession>A0A251UIV2</accession>
<dbReference type="OMA" id="PTWQSTY"/>
<evidence type="ECO:0000313" key="3">
    <source>
        <dbReference type="EMBL" id="KAF5801174.1"/>
    </source>
</evidence>
<protein>
    <recommendedName>
        <fullName evidence="2">Peroxisomal membrane protein PEX16</fullName>
    </recommendedName>
</protein>
<dbReference type="Proteomes" id="UP000215914">
    <property type="component" value="Chromosome 6"/>
</dbReference>
<dbReference type="InterPro" id="IPR013919">
    <property type="entry name" value="Pex16"/>
</dbReference>
<gene>
    <name evidence="4" type="primary">SSE1</name>
    <name evidence="4" type="ORF">HannXRQ_Chr06g0169351</name>
    <name evidence="3" type="ORF">HanXRQr2_Chr06g0245021</name>
</gene>
<reference evidence="3" key="3">
    <citation type="submission" date="2020-06" db="EMBL/GenBank/DDBJ databases">
        <title>Helianthus annuus Genome sequencing and assembly Release 2.</title>
        <authorList>
            <person name="Gouzy J."/>
            <person name="Langlade N."/>
            <person name="Munos S."/>
        </authorList>
    </citation>
    <scope>NUCLEOTIDE SEQUENCE</scope>
    <source>
        <tissue evidence="3">Leaves</tissue>
    </source>
</reference>
<reference evidence="3 5" key="1">
    <citation type="journal article" date="2017" name="Nature">
        <title>The sunflower genome provides insights into oil metabolism, flowering and Asterid evolution.</title>
        <authorList>
            <person name="Badouin H."/>
            <person name="Gouzy J."/>
            <person name="Grassa C.J."/>
            <person name="Murat F."/>
            <person name="Staton S.E."/>
            <person name="Cottret L."/>
            <person name="Lelandais-Briere C."/>
            <person name="Owens G.L."/>
            <person name="Carrere S."/>
            <person name="Mayjonade B."/>
            <person name="Legrand L."/>
            <person name="Gill N."/>
            <person name="Kane N.C."/>
            <person name="Bowers J.E."/>
            <person name="Hubner S."/>
            <person name="Bellec A."/>
            <person name="Berard A."/>
            <person name="Berges H."/>
            <person name="Blanchet N."/>
            <person name="Boniface M.C."/>
            <person name="Brunel D."/>
            <person name="Catrice O."/>
            <person name="Chaidir N."/>
            <person name="Claudel C."/>
            <person name="Donnadieu C."/>
            <person name="Faraut T."/>
            <person name="Fievet G."/>
            <person name="Helmstetter N."/>
            <person name="King M."/>
            <person name="Knapp S.J."/>
            <person name="Lai Z."/>
            <person name="Le Paslier M.C."/>
            <person name="Lippi Y."/>
            <person name="Lorenzon L."/>
            <person name="Mandel J.R."/>
            <person name="Marage G."/>
            <person name="Marchand G."/>
            <person name="Marquand E."/>
            <person name="Bret-Mestries E."/>
            <person name="Morien E."/>
            <person name="Nambeesan S."/>
            <person name="Nguyen T."/>
            <person name="Pegot-Espagnet P."/>
            <person name="Pouilly N."/>
            <person name="Raftis F."/>
            <person name="Sallet E."/>
            <person name="Schiex T."/>
            <person name="Thomas J."/>
            <person name="Vandecasteele C."/>
            <person name="Vares D."/>
            <person name="Vear F."/>
            <person name="Vautrin S."/>
            <person name="Crespi M."/>
            <person name="Mangin B."/>
            <person name="Burke J.M."/>
            <person name="Salse J."/>
            <person name="Munos S."/>
            <person name="Vincourt P."/>
            <person name="Rieseberg L.H."/>
            <person name="Langlade N.B."/>
        </authorList>
    </citation>
    <scope>NUCLEOTIDE SEQUENCE [LARGE SCALE GENOMIC DNA]</scope>
    <source>
        <strain evidence="5">cv. SF193</strain>
        <tissue evidence="3">Leaves</tissue>
    </source>
</reference>
<dbReference type="Pfam" id="PF08610">
    <property type="entry name" value="Pex16"/>
    <property type="match status" value="1"/>
</dbReference>
<evidence type="ECO:0000313" key="4">
    <source>
        <dbReference type="EMBL" id="OTG22241.1"/>
    </source>
</evidence>
<comment type="subcellular location">
    <subcellularLocation>
        <location evidence="2">Peroxisome membrane</location>
    </subcellularLocation>
</comment>
<dbReference type="GO" id="GO:0005778">
    <property type="term" value="C:peroxisomal membrane"/>
    <property type="evidence" value="ECO:0000318"/>
    <property type="project" value="GO_Central"/>
</dbReference>
<evidence type="ECO:0000256" key="1">
    <source>
        <dbReference type="ARBA" id="ARBA00009505"/>
    </source>
</evidence>
<dbReference type="OrthoDB" id="2021143at2759"/>
<dbReference type="FunCoup" id="A0A251UIV2">
    <property type="interactions" value="4548"/>
</dbReference>
<dbReference type="GO" id="GO:0007031">
    <property type="term" value="P:peroxisome organization"/>
    <property type="evidence" value="ECO:0000318"/>
    <property type="project" value="GO_Central"/>
</dbReference>
<dbReference type="Gramene" id="mRNA:HanXRQr2_Chr06g0245021">
    <property type="protein sequence ID" value="mRNA:HanXRQr2_Chr06g0245021"/>
    <property type="gene ID" value="HanXRQr2_Chr06g0245021"/>
</dbReference>
<dbReference type="EMBL" id="MNCJ02000321">
    <property type="protein sequence ID" value="KAF5801174.1"/>
    <property type="molecule type" value="Genomic_DNA"/>
</dbReference>
<keyword evidence="2" id="KW-0576">Peroxisome</keyword>
<dbReference type="PANTHER" id="PTHR13299">
    <property type="entry name" value="PEROXISOMAL MEMBRANE PROTEIN PEX16"/>
    <property type="match status" value="1"/>
</dbReference>
<dbReference type="STRING" id="4232.A0A251UIV2"/>
<proteinExistence type="inferred from homology"/>
<sequence>MEAYKRWVRRNKEYLHSIESLANGLTWLLPERFAESEIIPEAVTSILGIMTTVNGHIIETTPSNAHVKPQECSSFPYSLCLTLMKDVETLVEVIAEQFYGDDNKWNFIAVTEAAKVLARLALLRNSGYKMLLQGGETINDGKDPNDANQPQTHIRLSQKWQDGNFTLEGRALSALSMFGENARMISNPTWVHSAEHHQRATVELPETDIKRPTLLSILTEKGLTGGLMLTGEVMFIARPLVYVLLIRKYGPRSWLPWFISLTIDLIGMSSSTMSLIGHKDRRLRLSDPEKDELRRRKLWLAFYLMRDPCFGKYTRQRLESAEKTLEHVPVVGFFAAKLIELLVGAQTRYTYMSGS</sequence>
<name>A0A251UIV2_HELAN</name>
<dbReference type="EMBL" id="CM007895">
    <property type="protein sequence ID" value="OTG22241.1"/>
    <property type="molecule type" value="Genomic_DNA"/>
</dbReference>
<comment type="similarity">
    <text evidence="1 2">Belongs to the peroxin-16 family.</text>
</comment>
<dbReference type="InParanoid" id="A0A251UIV2"/>